<sequence>MLALLPLAGSALAEETGAAHSGPPEFLGQLTLLLGVSALAAYLSFRVGLVPIIGFLVAGVLAGPGALGLIRDPELISAASEVGVMLLLFTIGIEFSLERLARIARLIFLGGGLQTGLTVAAVAGALVVFGVGWQSAVFTGCLIALSSTAIVMRLLGERGETGARTGQVSLGILIFQDLAVVLMVLLIPMLAGQGGGLGGVVLALAKAAGIIAFVLVAARRLVPPVMEVVARTCSTEIFLLTVVALCFGTASLTALAGVSLALGAFLAGLLVSESRYGMQALGEILPLQVLFSAAFFLSVGLQLDPGFLLSNLPAVLGAVVLIAALKAAVTALSVRLLGERPRVAFPVALLTAQVGEFSFVLATTGAALGLSFAGLGERGTQVFIAATVLLMVLTPALAALATRLVGRLPQPRPSGETADEPEEGGHAPLGLPVEGRVVFAGYGAHARLAARALSRAGVPYSVITRSPDGASELTGRGAPVLIADYTRAGLLRELNLGSARALVIADDDPEMTERAVSVSRTVAPDLPIITRAETPEDFTHLQALGARHILTPRKEVAAGILDLLTPPSVTRADLARHLAERPAVILTPEQQAQCEHARTSPGPVTPEADVCLECVAAGDTWVHLRTCMTCGHVGCCDSSRNRHATRHARAEAHPVIHSAEPGETWAYCYEHGWTK</sequence>
<feature type="transmembrane region" description="Helical" evidence="7">
    <location>
        <begin position="76"/>
        <end position="95"/>
    </location>
</feature>
<evidence type="ECO:0000259" key="8">
    <source>
        <dbReference type="PROSITE" id="PS50271"/>
    </source>
</evidence>
<keyword evidence="5 7" id="KW-1133">Transmembrane helix</keyword>
<proteinExistence type="inferred from homology"/>
<feature type="transmembrane region" description="Helical" evidence="7">
    <location>
        <begin position="28"/>
        <end position="45"/>
    </location>
</feature>
<dbReference type="PANTHER" id="PTHR42751">
    <property type="entry name" value="SODIUM/HYDROGEN EXCHANGER FAMILY/TRKA DOMAIN PROTEIN"/>
    <property type="match status" value="1"/>
</dbReference>
<dbReference type="PANTHER" id="PTHR42751:SF3">
    <property type="entry name" value="SODIUM_GLUTAMATE SYMPORTER"/>
    <property type="match status" value="1"/>
</dbReference>
<dbReference type="InterPro" id="IPR013083">
    <property type="entry name" value="Znf_RING/FYVE/PHD"/>
</dbReference>
<feature type="transmembrane region" description="Helical" evidence="7">
    <location>
        <begin position="254"/>
        <end position="272"/>
    </location>
</feature>
<reference evidence="10" key="1">
    <citation type="submission" date="2022-07" db="EMBL/GenBank/DDBJ databases">
        <title>Complete Genome Sequence of the Radioresistant Bacterium Deinococcus aetherius ST0316, Isolated from the Air Dust collected in Lower Stratosphere above Japan.</title>
        <authorList>
            <person name="Satoh K."/>
            <person name="Hagiwara K."/>
            <person name="Katsumata K."/>
            <person name="Kubo A."/>
            <person name="Yokobori S."/>
            <person name="Yamagishi A."/>
            <person name="Oono Y."/>
            <person name="Narumi I."/>
        </authorList>
    </citation>
    <scope>NUCLEOTIDE SEQUENCE</scope>
    <source>
        <strain evidence="10">ST0316</strain>
    </source>
</reference>
<dbReference type="Proteomes" id="UP001064971">
    <property type="component" value="Chromosome"/>
</dbReference>
<evidence type="ECO:0000259" key="9">
    <source>
        <dbReference type="PROSITE" id="PS51201"/>
    </source>
</evidence>
<evidence type="ECO:0000313" key="11">
    <source>
        <dbReference type="Proteomes" id="UP001064971"/>
    </source>
</evidence>
<accession>A0ABN6RHZ4</accession>
<dbReference type="Gene3D" id="3.30.40.10">
    <property type="entry name" value="Zinc/RING finger domain, C3HC4 (zinc finger)"/>
    <property type="match status" value="1"/>
</dbReference>
<dbReference type="InterPro" id="IPR038770">
    <property type="entry name" value="Na+/solute_symporter_sf"/>
</dbReference>
<feature type="transmembrane region" description="Helical" evidence="7">
    <location>
        <begin position="137"/>
        <end position="156"/>
    </location>
</feature>
<evidence type="ECO:0000256" key="4">
    <source>
        <dbReference type="ARBA" id="ARBA00022692"/>
    </source>
</evidence>
<feature type="transmembrane region" description="Helical" evidence="7">
    <location>
        <begin position="284"/>
        <end position="303"/>
    </location>
</feature>
<dbReference type="Pfam" id="PF00999">
    <property type="entry name" value="Na_H_Exchanger"/>
    <property type="match status" value="1"/>
</dbReference>
<evidence type="ECO:0000313" key="10">
    <source>
        <dbReference type="EMBL" id="BDP43006.1"/>
    </source>
</evidence>
<evidence type="ECO:0000256" key="7">
    <source>
        <dbReference type="SAM" id="Phobius"/>
    </source>
</evidence>
<evidence type="ECO:0000256" key="3">
    <source>
        <dbReference type="ARBA" id="ARBA00022448"/>
    </source>
</evidence>
<name>A0ABN6RHZ4_9DEIO</name>
<organism evidence="10 11">
    <name type="scientific">Deinococcus aetherius</name>
    <dbReference type="NCBI Taxonomy" id="200252"/>
    <lineage>
        <taxon>Bacteria</taxon>
        <taxon>Thermotogati</taxon>
        <taxon>Deinococcota</taxon>
        <taxon>Deinococci</taxon>
        <taxon>Deinococcales</taxon>
        <taxon>Deinococcaceae</taxon>
        <taxon>Deinococcus</taxon>
    </lineage>
</organism>
<keyword evidence="3" id="KW-0813">Transport</keyword>
<keyword evidence="11" id="KW-1185">Reference proteome</keyword>
<feature type="transmembrane region" description="Helical" evidence="7">
    <location>
        <begin position="168"/>
        <end position="191"/>
    </location>
</feature>
<dbReference type="Gene3D" id="1.20.1530.20">
    <property type="match status" value="1"/>
</dbReference>
<evidence type="ECO:0000256" key="5">
    <source>
        <dbReference type="ARBA" id="ARBA00022989"/>
    </source>
</evidence>
<dbReference type="Pfam" id="PF02254">
    <property type="entry name" value="TrkA_N"/>
    <property type="match status" value="1"/>
</dbReference>
<feature type="transmembrane region" description="Helical" evidence="7">
    <location>
        <begin position="357"/>
        <end position="376"/>
    </location>
</feature>
<feature type="transmembrane region" description="Helical" evidence="7">
    <location>
        <begin position="107"/>
        <end position="131"/>
    </location>
</feature>
<gene>
    <name evidence="10" type="ORF">DAETH_29750</name>
</gene>
<evidence type="ECO:0000256" key="2">
    <source>
        <dbReference type="ARBA" id="ARBA00005551"/>
    </source>
</evidence>
<dbReference type="PROSITE" id="PS50271">
    <property type="entry name" value="ZF_UBP"/>
    <property type="match status" value="1"/>
</dbReference>
<dbReference type="EMBL" id="AP026560">
    <property type="protein sequence ID" value="BDP43006.1"/>
    <property type="molecule type" value="Genomic_DNA"/>
</dbReference>
<feature type="transmembrane region" description="Helical" evidence="7">
    <location>
        <begin position="315"/>
        <end position="337"/>
    </location>
</feature>
<dbReference type="InterPro" id="IPR001607">
    <property type="entry name" value="Znf_UBP"/>
</dbReference>
<dbReference type="PROSITE" id="PS51201">
    <property type="entry name" value="RCK_N"/>
    <property type="match status" value="1"/>
</dbReference>
<keyword evidence="4 7" id="KW-0812">Transmembrane</keyword>
<feature type="domain" description="RCK N-terminal" evidence="9">
    <location>
        <begin position="434"/>
        <end position="550"/>
    </location>
</feature>
<dbReference type="SUPFAM" id="SSF57850">
    <property type="entry name" value="RING/U-box"/>
    <property type="match status" value="1"/>
</dbReference>
<feature type="transmembrane region" description="Helical" evidence="7">
    <location>
        <begin position="52"/>
        <end position="70"/>
    </location>
</feature>
<feature type="domain" description="UBP-type" evidence="8">
    <location>
        <begin position="592"/>
        <end position="675"/>
    </location>
</feature>
<dbReference type="Gene3D" id="3.40.50.720">
    <property type="entry name" value="NAD(P)-binding Rossmann-like Domain"/>
    <property type="match status" value="1"/>
</dbReference>
<evidence type="ECO:0000256" key="1">
    <source>
        <dbReference type="ARBA" id="ARBA00004141"/>
    </source>
</evidence>
<dbReference type="InterPro" id="IPR036291">
    <property type="entry name" value="NAD(P)-bd_dom_sf"/>
</dbReference>
<dbReference type="InterPro" id="IPR003148">
    <property type="entry name" value="RCK_N"/>
</dbReference>
<dbReference type="InterPro" id="IPR006153">
    <property type="entry name" value="Cation/H_exchanger_TM"/>
</dbReference>
<comment type="subcellular location">
    <subcellularLocation>
        <location evidence="1">Membrane</location>
        <topology evidence="1">Multi-pass membrane protein</topology>
    </subcellularLocation>
</comment>
<feature type="transmembrane region" description="Helical" evidence="7">
    <location>
        <begin position="197"/>
        <end position="216"/>
    </location>
</feature>
<feature type="transmembrane region" description="Helical" evidence="7">
    <location>
        <begin position="382"/>
        <end position="402"/>
    </location>
</feature>
<keyword evidence="6 7" id="KW-0472">Membrane</keyword>
<dbReference type="SUPFAM" id="SSF51735">
    <property type="entry name" value="NAD(P)-binding Rossmann-fold domains"/>
    <property type="match status" value="1"/>
</dbReference>
<comment type="similarity">
    <text evidence="2">Belongs to the monovalent cation:proton antiporter 2 (CPA2) transporter (TC 2.A.37) family.</text>
</comment>
<evidence type="ECO:0000256" key="6">
    <source>
        <dbReference type="ARBA" id="ARBA00023136"/>
    </source>
</evidence>
<protein>
    <submittedName>
        <fullName evidence="10">Potassium transporter KefB</fullName>
    </submittedName>
</protein>
<dbReference type="Pfam" id="PF02148">
    <property type="entry name" value="zf-UBP"/>
    <property type="match status" value="1"/>
</dbReference>